<feature type="compositionally biased region" description="Polar residues" evidence="3">
    <location>
        <begin position="165"/>
        <end position="175"/>
    </location>
</feature>
<gene>
    <name evidence="5" type="ORF">OGATHE_006386</name>
</gene>
<dbReference type="GO" id="GO:0006000">
    <property type="term" value="P:fructose metabolic process"/>
    <property type="evidence" value="ECO:0007669"/>
    <property type="project" value="InterPro"/>
</dbReference>
<dbReference type="CDD" id="cd07067">
    <property type="entry name" value="HP_PGM_like"/>
    <property type="match status" value="1"/>
</dbReference>
<dbReference type="InterPro" id="IPR013079">
    <property type="entry name" value="6Phosfructo_kin"/>
</dbReference>
<dbReference type="InterPro" id="IPR027417">
    <property type="entry name" value="P-loop_NTPase"/>
</dbReference>
<dbReference type="PROSITE" id="PS00175">
    <property type="entry name" value="PG_MUTASE"/>
    <property type="match status" value="1"/>
</dbReference>
<keyword evidence="6" id="KW-1185">Reference proteome</keyword>
<dbReference type="AlphaFoldDB" id="A0A9P8NT31"/>
<dbReference type="InterPro" id="IPR001345">
    <property type="entry name" value="PG/BPGM_mutase_AS"/>
</dbReference>
<protein>
    <recommendedName>
        <fullName evidence="4">6-phosphofructo-2-kinase domain-containing protein</fullName>
    </recommendedName>
</protein>
<dbReference type="Pfam" id="PF00300">
    <property type="entry name" value="His_Phos_1"/>
    <property type="match status" value="2"/>
</dbReference>
<dbReference type="Gene3D" id="3.40.50.1240">
    <property type="entry name" value="Phosphoglycerate mutase-like"/>
    <property type="match status" value="1"/>
</dbReference>
<organism evidence="5 6">
    <name type="scientific">Ogataea polymorpha</name>
    <dbReference type="NCBI Taxonomy" id="460523"/>
    <lineage>
        <taxon>Eukaryota</taxon>
        <taxon>Fungi</taxon>
        <taxon>Dikarya</taxon>
        <taxon>Ascomycota</taxon>
        <taxon>Saccharomycotina</taxon>
        <taxon>Pichiomycetes</taxon>
        <taxon>Pichiales</taxon>
        <taxon>Pichiaceae</taxon>
        <taxon>Ogataea</taxon>
    </lineage>
</organism>
<evidence type="ECO:0000259" key="4">
    <source>
        <dbReference type="Pfam" id="PF01591"/>
    </source>
</evidence>
<dbReference type="PANTHER" id="PTHR10606">
    <property type="entry name" value="6-PHOSPHOFRUCTO-2-KINASE/FRUCTOSE-2,6-BISPHOSPHATASE"/>
    <property type="match status" value="1"/>
</dbReference>
<dbReference type="GO" id="GO:0003873">
    <property type="term" value="F:6-phosphofructo-2-kinase activity"/>
    <property type="evidence" value="ECO:0007669"/>
    <property type="project" value="InterPro"/>
</dbReference>
<dbReference type="Gene3D" id="3.40.50.300">
    <property type="entry name" value="P-loop containing nucleotide triphosphate hydrolases"/>
    <property type="match status" value="1"/>
</dbReference>
<dbReference type="GO" id="GO:0006003">
    <property type="term" value="P:fructose 2,6-bisphosphate metabolic process"/>
    <property type="evidence" value="ECO:0007669"/>
    <property type="project" value="InterPro"/>
</dbReference>
<dbReference type="GO" id="GO:0005524">
    <property type="term" value="F:ATP binding"/>
    <property type="evidence" value="ECO:0007669"/>
    <property type="project" value="UniProtKB-KW"/>
</dbReference>
<feature type="domain" description="6-phosphofructo-2-kinase" evidence="4">
    <location>
        <begin position="179"/>
        <end position="411"/>
    </location>
</feature>
<comment type="caution">
    <text evidence="5">The sequence shown here is derived from an EMBL/GenBank/DDBJ whole genome shotgun (WGS) entry which is preliminary data.</text>
</comment>
<evidence type="ECO:0000256" key="3">
    <source>
        <dbReference type="SAM" id="MobiDB-lite"/>
    </source>
</evidence>
<dbReference type="InterPro" id="IPR003094">
    <property type="entry name" value="6Pfruct_kin"/>
</dbReference>
<dbReference type="PANTHER" id="PTHR10606:SF32">
    <property type="entry name" value="6-PHOSPHOFRUCTO-2-KINASE 1"/>
    <property type="match status" value="1"/>
</dbReference>
<dbReference type="SMART" id="SM00855">
    <property type="entry name" value="PGAM"/>
    <property type="match status" value="1"/>
</dbReference>
<dbReference type="GO" id="GO:0005829">
    <property type="term" value="C:cytosol"/>
    <property type="evidence" value="ECO:0007669"/>
    <property type="project" value="TreeGrafter"/>
</dbReference>
<evidence type="ECO:0000256" key="1">
    <source>
        <dbReference type="ARBA" id="ARBA00022741"/>
    </source>
</evidence>
<evidence type="ECO:0000313" key="6">
    <source>
        <dbReference type="Proteomes" id="UP000788993"/>
    </source>
</evidence>
<accession>A0A9P8NT31</accession>
<feature type="compositionally biased region" description="Basic and acidic residues" evidence="3">
    <location>
        <begin position="123"/>
        <end position="145"/>
    </location>
</feature>
<sequence>MASDRSTSPPFFPSKSDRFLSRVKESLNNETNDGESALVSDEEDMIGCHTRADDATCDPELDLLNQKLQKYDLAQRSRGVGPNPTIAFNKRPLNDTPIVSGTASPRAGMAMSPLDLSEDEDDITSKHINDDSTKPNTDRNQHLEPYKMGSSSIRPAKTTLDIPGQTKSKTSPDGTIVNTSERVVVVMIGLPARGKSYLSNKLVRYLNWLQINAKIFNVGSTRRAKAANVGPENSPLPDKKIGTLHDASFFSPDNKSNILLREEWAKETLDNLLHYLLEGDGCVGVFDATNSTKQRRKTVLDMIMEKSKGQLKVLFLESICNDRTILEDNIQLKLQGPDYRNMKPELAIKDFLGRLKNYELAYETIDEEEEKDKNFQYVKMIDVGRKVIACNIRGFLASQIIYYFLNFNLSPRQIFITRHGESEDNVKGRIGGDSNLTPRGHAFAKALAKFMDFKKRQFREAQLKAFSVRNASLVSGSQLNKSIPEEPSFSVFTSMLRRSVQTAKYFSDDFYDIKEMRMLDELGSGKFDGMTYEEIQKRFPEEFKSRLENKMAYRYPGVGGESYLDVIARLKPLITELERTTNHILIITHRVVARVLIAYFLNLNKNSVGDLDVPLHTIYMFEPKPFGVDYHIYEFDENTNWFNELDPNNLQNSKRMRQVGISFRERAYSVVPTAPRKNQTLSSGDDNINELSKTANLQNTVSSSSSIASQQLVSKTNNRTNKTILDNINSARGLGQAPSNSL</sequence>
<reference evidence="5" key="1">
    <citation type="journal article" date="2021" name="Open Biol.">
        <title>Shared evolutionary footprints suggest mitochondrial oxidative damage underlies multiple complex I losses in fungi.</title>
        <authorList>
            <person name="Schikora-Tamarit M.A."/>
            <person name="Marcet-Houben M."/>
            <person name="Nosek J."/>
            <person name="Gabaldon T."/>
        </authorList>
    </citation>
    <scope>NUCLEOTIDE SEQUENCE</scope>
    <source>
        <strain evidence="5">NCAIM Y.01608</strain>
    </source>
</reference>
<dbReference type="Proteomes" id="UP000788993">
    <property type="component" value="Unassembled WGS sequence"/>
</dbReference>
<evidence type="ECO:0000313" key="5">
    <source>
        <dbReference type="EMBL" id="KAH3658662.1"/>
    </source>
</evidence>
<dbReference type="Pfam" id="PF01591">
    <property type="entry name" value="6PF2K"/>
    <property type="match status" value="1"/>
</dbReference>
<dbReference type="PRINTS" id="PR00991">
    <property type="entry name" value="6PFRUCTKNASE"/>
</dbReference>
<dbReference type="InterPro" id="IPR013078">
    <property type="entry name" value="His_Pase_superF_clade-1"/>
</dbReference>
<dbReference type="InterPro" id="IPR029033">
    <property type="entry name" value="His_PPase_superfam"/>
</dbReference>
<dbReference type="SUPFAM" id="SSF52540">
    <property type="entry name" value="P-loop containing nucleoside triphosphate hydrolases"/>
    <property type="match status" value="1"/>
</dbReference>
<name>A0A9P8NT31_9ASCO</name>
<reference evidence="5" key="2">
    <citation type="submission" date="2021-01" db="EMBL/GenBank/DDBJ databases">
        <authorList>
            <person name="Schikora-Tamarit M.A."/>
        </authorList>
    </citation>
    <scope>NUCLEOTIDE SEQUENCE</scope>
    <source>
        <strain evidence="5">NCAIM Y.01608</strain>
    </source>
</reference>
<dbReference type="FunFam" id="3.40.50.300:FF:000644">
    <property type="entry name" value="GpmB, Fructose-2,6-bisphosphatase"/>
    <property type="match status" value="1"/>
</dbReference>
<dbReference type="EMBL" id="JAEUBD010001571">
    <property type="protein sequence ID" value="KAH3658662.1"/>
    <property type="molecule type" value="Genomic_DNA"/>
</dbReference>
<keyword evidence="1" id="KW-0547">Nucleotide-binding</keyword>
<keyword evidence="2" id="KW-0067">ATP-binding</keyword>
<feature type="region of interest" description="Disordered" evidence="3">
    <location>
        <begin position="82"/>
        <end position="175"/>
    </location>
</feature>
<proteinExistence type="predicted"/>
<evidence type="ECO:0000256" key="2">
    <source>
        <dbReference type="ARBA" id="ARBA00022840"/>
    </source>
</evidence>
<dbReference type="SUPFAM" id="SSF53254">
    <property type="entry name" value="Phosphoglycerate mutase-like"/>
    <property type="match status" value="1"/>
</dbReference>